<evidence type="ECO:0000313" key="15">
    <source>
        <dbReference type="Proteomes" id="UP000018719"/>
    </source>
</evidence>
<dbReference type="InterPro" id="IPR016156">
    <property type="entry name" value="FAD/NAD-linked_Rdtase_dimer_sf"/>
</dbReference>
<evidence type="ECO:0000256" key="1">
    <source>
        <dbReference type="ARBA" id="ARBA00007532"/>
    </source>
</evidence>
<dbReference type="SUPFAM" id="SSF55424">
    <property type="entry name" value="FAD/NAD-linked reductases, dimerisation (C-terminal) domain"/>
    <property type="match status" value="1"/>
</dbReference>
<keyword evidence="9" id="KW-0547">Nucleotide-binding</keyword>
<dbReference type="PANTHER" id="PTHR43014">
    <property type="entry name" value="MERCURIC REDUCTASE"/>
    <property type="match status" value="1"/>
</dbReference>
<reference evidence="14 15" key="1">
    <citation type="submission" date="2013-05" db="EMBL/GenBank/DDBJ databases">
        <authorList>
            <person name="Harkins D.M."/>
            <person name="Durkin A.S."/>
            <person name="Brinkac L.M."/>
            <person name="Haft D.H."/>
            <person name="Selengut J.D."/>
            <person name="Sanka R."/>
            <person name="DePew J."/>
            <person name="Purushe J."/>
            <person name="Hartskeerl R.A."/>
            <person name="Ahmed A."/>
            <person name="van der Linden H."/>
            <person name="Goris M.G.A."/>
            <person name="Vinetz J.M."/>
            <person name="Sutton G.G."/>
            <person name="Nierman W.C."/>
            <person name="Fouts D.E."/>
        </authorList>
    </citation>
    <scope>NUCLEOTIDE SEQUENCE [LARGE SCALE GENOMIC DNA]</scope>
    <source>
        <strain evidence="14 15">10</strain>
    </source>
</reference>
<dbReference type="InterPro" id="IPR004099">
    <property type="entry name" value="Pyr_nucl-diS_OxRdtase_dimer"/>
</dbReference>
<dbReference type="PANTHER" id="PTHR43014:SF4">
    <property type="entry name" value="PYRIDINE NUCLEOTIDE-DISULFIDE OXIDOREDUCTASE RCLA-RELATED"/>
    <property type="match status" value="1"/>
</dbReference>
<comment type="similarity">
    <text evidence="1 11">Belongs to the class-I pyridine nucleotide-disulfide oxidoreductase family.</text>
</comment>
<keyword evidence="7 11" id="KW-0676">Redox-active center</keyword>
<dbReference type="PROSITE" id="PS00076">
    <property type="entry name" value="PYRIDINE_REDOX_1"/>
    <property type="match status" value="1"/>
</dbReference>
<proteinExistence type="inferred from homology"/>
<feature type="binding site" evidence="9">
    <location>
        <position position="134"/>
    </location>
    <ligand>
        <name>FAD</name>
        <dbReference type="ChEBI" id="CHEBI:57692"/>
    </ligand>
</feature>
<dbReference type="Gene3D" id="3.30.390.30">
    <property type="match status" value="1"/>
</dbReference>
<evidence type="ECO:0000256" key="9">
    <source>
        <dbReference type="PIRSR" id="PIRSR000350-3"/>
    </source>
</evidence>
<dbReference type="NCBIfam" id="NF004944">
    <property type="entry name" value="PRK06292.2-2"/>
    <property type="match status" value="1"/>
</dbReference>
<dbReference type="Proteomes" id="UP000018719">
    <property type="component" value="Unassembled WGS sequence"/>
</dbReference>
<feature type="binding site" evidence="9">
    <location>
        <position position="69"/>
    </location>
    <ligand>
        <name>FAD</name>
        <dbReference type="ChEBI" id="CHEBI:57692"/>
    </ligand>
</feature>
<dbReference type="GO" id="GO:0016668">
    <property type="term" value="F:oxidoreductase activity, acting on a sulfur group of donors, NAD(P) as acceptor"/>
    <property type="evidence" value="ECO:0007669"/>
    <property type="project" value="InterPro"/>
</dbReference>
<dbReference type="AlphaFoldDB" id="V6HBR3"/>
<dbReference type="InterPro" id="IPR036188">
    <property type="entry name" value="FAD/NAD-bd_sf"/>
</dbReference>
<comment type="caution">
    <text evidence="14">The sequence shown here is derived from an EMBL/GenBank/DDBJ whole genome shotgun (WGS) entry which is preliminary data.</text>
</comment>
<dbReference type="PRINTS" id="PR00368">
    <property type="entry name" value="FADPNR"/>
</dbReference>
<dbReference type="STRING" id="1049790.LEP1GSC047_0714"/>
<evidence type="ECO:0000313" key="14">
    <source>
        <dbReference type="EMBL" id="EQA37156.1"/>
    </source>
</evidence>
<evidence type="ECO:0000256" key="11">
    <source>
        <dbReference type="RuleBase" id="RU003691"/>
    </source>
</evidence>
<dbReference type="InterPro" id="IPR001100">
    <property type="entry name" value="Pyr_nuc-diS_OxRdtase"/>
</dbReference>
<dbReference type="Pfam" id="PF07992">
    <property type="entry name" value="Pyr_redox_2"/>
    <property type="match status" value="1"/>
</dbReference>
<dbReference type="SUPFAM" id="SSF51905">
    <property type="entry name" value="FAD/NAD(P)-binding domain"/>
    <property type="match status" value="1"/>
</dbReference>
<sequence length="479" mass="53161">MQNVFGGKRIGWKSSVSRLSMKKYDILVIGSGGGTKLITPPSKLGYKVAILEKDRLGGTCLNRGCIPSKMLIHPAEILAQASDANRFQLEIPGPFSVDFKTLVERISGTVDADSDSILPAYEKNPNIDFYSYEGRFLEDRVVKVNDQLLTADRIFIAAGCRPVIPDIPGLAGTPYMTSREALRRTDLPKRLLVLGGGYIGLELGFAYASFGSKTTFLVRNRMLSQEDQSIIEGFEKAFSKKHDVRLKTIVKTVEYRAGIFRLSCEREGRSFEMEGDALLVATGIRPNSDWLDLHNTNIQTDERGYIKTNEFLETTADGVYALGDIIGKYFFRHSVNFEGEALFQSLYVDKKRIPIEYPPVPHAVFTHPQVAAVGKTEQKLISEGADYISAINPYSASAMGMARLSEDSFVKILVDRKTRKLLGAHVLGDEASNLAHLFVLLMTMNGTLDDLLKMIYIHPALPEIARNAARKAREILSVP</sequence>
<evidence type="ECO:0000256" key="4">
    <source>
        <dbReference type="ARBA" id="ARBA00022857"/>
    </source>
</evidence>
<accession>V6HBR3</accession>
<keyword evidence="9" id="KW-0520">NAD</keyword>
<feature type="binding site" evidence="9">
    <location>
        <begin position="195"/>
        <end position="202"/>
    </location>
    <ligand>
        <name>NAD(+)</name>
        <dbReference type="ChEBI" id="CHEBI:57540"/>
    </ligand>
</feature>
<keyword evidence="5 11" id="KW-0560">Oxidoreductase</keyword>
<evidence type="ECO:0000256" key="2">
    <source>
        <dbReference type="ARBA" id="ARBA00022630"/>
    </source>
</evidence>
<organism evidence="14 15">
    <name type="scientific">Leptospira inadai serovar Lyme str. 10</name>
    <dbReference type="NCBI Taxonomy" id="1049790"/>
    <lineage>
        <taxon>Bacteria</taxon>
        <taxon>Pseudomonadati</taxon>
        <taxon>Spirochaetota</taxon>
        <taxon>Spirochaetia</taxon>
        <taxon>Leptospirales</taxon>
        <taxon>Leptospiraceae</taxon>
        <taxon>Leptospira</taxon>
    </lineage>
</organism>
<name>V6HBR3_9LEPT</name>
<keyword evidence="3 9" id="KW-0274">FAD</keyword>
<evidence type="ECO:0000256" key="3">
    <source>
        <dbReference type="ARBA" id="ARBA00022827"/>
    </source>
</evidence>
<evidence type="ECO:0000256" key="6">
    <source>
        <dbReference type="ARBA" id="ARBA00023157"/>
    </source>
</evidence>
<dbReference type="InterPro" id="IPR023753">
    <property type="entry name" value="FAD/NAD-binding_dom"/>
</dbReference>
<feature type="disulfide bond" description="Redox-active" evidence="10">
    <location>
        <begin position="60"/>
        <end position="65"/>
    </location>
</feature>
<dbReference type="EMBL" id="AHMM02000016">
    <property type="protein sequence ID" value="EQA37156.1"/>
    <property type="molecule type" value="Genomic_DNA"/>
</dbReference>
<gene>
    <name evidence="14" type="ORF">LEP1GSC047_0714</name>
</gene>
<dbReference type="InterPro" id="IPR012999">
    <property type="entry name" value="Pyr_OxRdtase_I_AS"/>
</dbReference>
<evidence type="ECO:0000259" key="12">
    <source>
        <dbReference type="Pfam" id="PF02852"/>
    </source>
</evidence>
<comment type="cofactor">
    <cofactor evidence="9">
        <name>FAD</name>
        <dbReference type="ChEBI" id="CHEBI:57692"/>
    </cofactor>
    <text evidence="9">Binds 1 FAD per subunit.</text>
</comment>
<feature type="domain" description="FAD/NAD(P)-binding" evidence="13">
    <location>
        <begin position="24"/>
        <end position="326"/>
    </location>
</feature>
<feature type="binding site" evidence="9">
    <location>
        <position position="283"/>
    </location>
    <ligand>
        <name>NAD(+)</name>
        <dbReference type="ChEBI" id="CHEBI:57540"/>
    </ligand>
</feature>
<keyword evidence="6" id="KW-1015">Disulfide bond</keyword>
<dbReference type="Gene3D" id="3.50.50.60">
    <property type="entry name" value="FAD/NAD(P)-binding domain"/>
    <property type="match status" value="2"/>
</dbReference>
<dbReference type="PRINTS" id="PR00411">
    <property type="entry name" value="PNDRDTASEI"/>
</dbReference>
<evidence type="ECO:0000256" key="8">
    <source>
        <dbReference type="PIRSR" id="PIRSR000350-2"/>
    </source>
</evidence>
<dbReference type="GO" id="GO:0003955">
    <property type="term" value="F:NAD(P)H dehydrogenase (quinone) activity"/>
    <property type="evidence" value="ECO:0007669"/>
    <property type="project" value="TreeGrafter"/>
</dbReference>
<evidence type="ECO:0000256" key="10">
    <source>
        <dbReference type="PIRSR" id="PIRSR000350-4"/>
    </source>
</evidence>
<dbReference type="PIRSF" id="PIRSF000350">
    <property type="entry name" value="Mercury_reductase_MerA"/>
    <property type="match status" value="1"/>
</dbReference>
<evidence type="ECO:0000256" key="5">
    <source>
        <dbReference type="ARBA" id="ARBA00023002"/>
    </source>
</evidence>
<feature type="domain" description="Pyridine nucleotide-disulphide oxidoreductase dimerisation" evidence="12">
    <location>
        <begin position="360"/>
        <end position="468"/>
    </location>
</feature>
<feature type="binding site" evidence="9">
    <location>
        <position position="324"/>
    </location>
    <ligand>
        <name>FAD</name>
        <dbReference type="ChEBI" id="CHEBI:57692"/>
    </ligand>
</feature>
<feature type="active site" description="Proton acceptor" evidence="8">
    <location>
        <position position="458"/>
    </location>
</feature>
<keyword evidence="2 11" id="KW-0285">Flavoprotein</keyword>
<protein>
    <submittedName>
        <fullName evidence="14">Pyridine nucleotide-disulfide oxidoreductase</fullName>
    </submittedName>
</protein>
<evidence type="ECO:0000259" key="13">
    <source>
        <dbReference type="Pfam" id="PF07992"/>
    </source>
</evidence>
<dbReference type="Pfam" id="PF02852">
    <property type="entry name" value="Pyr_redox_dim"/>
    <property type="match status" value="1"/>
</dbReference>
<dbReference type="GO" id="GO:0050660">
    <property type="term" value="F:flavin adenine dinucleotide binding"/>
    <property type="evidence" value="ECO:0007669"/>
    <property type="project" value="TreeGrafter"/>
</dbReference>
<keyword evidence="4" id="KW-0521">NADP</keyword>
<evidence type="ECO:0000256" key="7">
    <source>
        <dbReference type="ARBA" id="ARBA00023284"/>
    </source>
</evidence>